<accession>A0A183TV71</accession>
<dbReference type="InterPro" id="IPR013087">
    <property type="entry name" value="Znf_C2H2_type"/>
</dbReference>
<keyword evidence="1" id="KW-0863">Zinc-finger</keyword>
<dbReference type="AlphaFoldDB" id="A0A183TV71"/>
<dbReference type="Gene3D" id="3.30.160.60">
    <property type="entry name" value="Classic Zinc Finger"/>
    <property type="match status" value="1"/>
</dbReference>
<protein>
    <submittedName>
        <fullName evidence="6">C2H2-type domain-containing protein</fullName>
    </submittedName>
</protein>
<evidence type="ECO:0000256" key="2">
    <source>
        <dbReference type="SAM" id="MobiDB-lite"/>
    </source>
</evidence>
<feature type="domain" description="C2H2-type" evidence="3">
    <location>
        <begin position="169"/>
        <end position="199"/>
    </location>
</feature>
<reference evidence="4 5" key="2">
    <citation type="submission" date="2018-11" db="EMBL/GenBank/DDBJ databases">
        <authorList>
            <consortium name="Pathogen Informatics"/>
        </authorList>
    </citation>
    <scope>NUCLEOTIDE SEQUENCE [LARGE SCALE GENOMIC DNA]</scope>
</reference>
<feature type="compositionally biased region" description="Basic and acidic residues" evidence="2">
    <location>
        <begin position="237"/>
        <end position="255"/>
    </location>
</feature>
<keyword evidence="5" id="KW-1185">Reference proteome</keyword>
<sequence length="304" mass="35209">MLHVQIESNIATHCTYWNGKPFESTLLVVIKEYLQWKVRLHITLKHSEKAAEVNVEALEAGSNLDVFIHKYFPEIPGPFPFFLRYRSLLSKFLVRSDEEEARMLTQFQNLAPKEERCSTSPLTQQETRRQTTENDTSVRCEICQKQMPNNRSLSSLMNHAKRHYHLKQYQCSECVYTSSEAAHVRTHMAIKHPHVGAKPIDNKFCSCERLQSAWIEIMRKCFPVLVSRIDQFRFKHSRADDDPSEDLAEHTELNNDRTPLTVHGKRKSALRSEPPTLSRATLGSATLAAGDMIAQERIRRHIRK</sequence>
<gene>
    <name evidence="4" type="ORF">TCNE_LOCUS141</name>
</gene>
<keyword evidence="1" id="KW-0862">Zinc</keyword>
<proteinExistence type="predicted"/>
<name>A0A183TV71_TOXCA</name>
<feature type="region of interest" description="Disordered" evidence="2">
    <location>
        <begin position="237"/>
        <end position="277"/>
    </location>
</feature>
<keyword evidence="1" id="KW-0479">Metal-binding</keyword>
<evidence type="ECO:0000256" key="1">
    <source>
        <dbReference type="PROSITE-ProRule" id="PRU00042"/>
    </source>
</evidence>
<dbReference type="SMART" id="SM00355">
    <property type="entry name" value="ZnF_C2H2"/>
    <property type="match status" value="2"/>
</dbReference>
<dbReference type="PROSITE" id="PS50157">
    <property type="entry name" value="ZINC_FINGER_C2H2_2"/>
    <property type="match status" value="1"/>
</dbReference>
<evidence type="ECO:0000313" key="5">
    <source>
        <dbReference type="Proteomes" id="UP000050794"/>
    </source>
</evidence>
<organism evidence="5 6">
    <name type="scientific">Toxocara canis</name>
    <name type="common">Canine roundworm</name>
    <dbReference type="NCBI Taxonomy" id="6265"/>
    <lineage>
        <taxon>Eukaryota</taxon>
        <taxon>Metazoa</taxon>
        <taxon>Ecdysozoa</taxon>
        <taxon>Nematoda</taxon>
        <taxon>Chromadorea</taxon>
        <taxon>Rhabditida</taxon>
        <taxon>Spirurina</taxon>
        <taxon>Ascaridomorpha</taxon>
        <taxon>Ascaridoidea</taxon>
        <taxon>Toxocaridae</taxon>
        <taxon>Toxocara</taxon>
    </lineage>
</organism>
<reference evidence="6" key="1">
    <citation type="submission" date="2016-06" db="UniProtKB">
        <authorList>
            <consortium name="WormBaseParasite"/>
        </authorList>
    </citation>
    <scope>IDENTIFICATION</scope>
</reference>
<evidence type="ECO:0000313" key="4">
    <source>
        <dbReference type="EMBL" id="VDM23711.1"/>
    </source>
</evidence>
<dbReference type="WBParaSite" id="TCNE_0000014001-mRNA-1">
    <property type="protein sequence ID" value="TCNE_0000014001-mRNA-1"/>
    <property type="gene ID" value="TCNE_0000014001"/>
</dbReference>
<dbReference type="Proteomes" id="UP000050794">
    <property type="component" value="Unassembled WGS sequence"/>
</dbReference>
<dbReference type="EMBL" id="UYWY01000048">
    <property type="protein sequence ID" value="VDM23711.1"/>
    <property type="molecule type" value="Genomic_DNA"/>
</dbReference>
<dbReference type="GO" id="GO:0008270">
    <property type="term" value="F:zinc ion binding"/>
    <property type="evidence" value="ECO:0007669"/>
    <property type="project" value="UniProtKB-KW"/>
</dbReference>
<evidence type="ECO:0000259" key="3">
    <source>
        <dbReference type="PROSITE" id="PS50157"/>
    </source>
</evidence>
<evidence type="ECO:0000313" key="6">
    <source>
        <dbReference type="WBParaSite" id="TCNE_0000014001-mRNA-1"/>
    </source>
</evidence>